<accession>A0A2N7U7U2</accession>
<dbReference type="PANTHER" id="PTHR44051:SF8">
    <property type="entry name" value="GLUTATHIONE S-TRANSFERASE GSTA"/>
    <property type="match status" value="1"/>
</dbReference>
<gene>
    <name evidence="3" type="ORF">C1H69_05575</name>
</gene>
<dbReference type="InterPro" id="IPR010987">
    <property type="entry name" value="Glutathione-S-Trfase_C-like"/>
</dbReference>
<feature type="domain" description="GST N-terminal" evidence="1">
    <location>
        <begin position="1"/>
        <end position="82"/>
    </location>
</feature>
<evidence type="ECO:0000259" key="2">
    <source>
        <dbReference type="PROSITE" id="PS50405"/>
    </source>
</evidence>
<evidence type="ECO:0000313" key="4">
    <source>
        <dbReference type="Proteomes" id="UP000235803"/>
    </source>
</evidence>
<comment type="caution">
    <text evidence="3">The sequence shown here is derived from an EMBL/GenBank/DDBJ whole genome shotgun (WGS) entry which is preliminary data.</text>
</comment>
<dbReference type="Gene3D" id="3.40.30.10">
    <property type="entry name" value="Glutaredoxin"/>
    <property type="match status" value="1"/>
</dbReference>
<dbReference type="InterPro" id="IPR004045">
    <property type="entry name" value="Glutathione_S-Trfase_N"/>
</dbReference>
<dbReference type="InterPro" id="IPR036282">
    <property type="entry name" value="Glutathione-S-Trfase_C_sf"/>
</dbReference>
<dbReference type="RefSeq" id="WP_102652416.1">
    <property type="nucleotide sequence ID" value="NZ_PNRF01000012.1"/>
</dbReference>
<dbReference type="Gene3D" id="1.20.1050.10">
    <property type="match status" value="1"/>
</dbReference>
<dbReference type="OrthoDB" id="9815075at2"/>
<evidence type="ECO:0000313" key="3">
    <source>
        <dbReference type="EMBL" id="PMR76512.1"/>
    </source>
</evidence>
<dbReference type="PROSITE" id="PS50404">
    <property type="entry name" value="GST_NTER"/>
    <property type="match status" value="1"/>
</dbReference>
<dbReference type="Proteomes" id="UP000235803">
    <property type="component" value="Unassembled WGS sequence"/>
</dbReference>
<dbReference type="PANTHER" id="PTHR44051">
    <property type="entry name" value="GLUTATHIONE S-TRANSFERASE-RELATED"/>
    <property type="match status" value="1"/>
</dbReference>
<dbReference type="SUPFAM" id="SSF47616">
    <property type="entry name" value="GST C-terminal domain-like"/>
    <property type="match status" value="1"/>
</dbReference>
<dbReference type="InterPro" id="IPR036249">
    <property type="entry name" value="Thioredoxin-like_sf"/>
</dbReference>
<dbReference type="PROSITE" id="PS50405">
    <property type="entry name" value="GST_CTER"/>
    <property type="match status" value="1"/>
</dbReference>
<dbReference type="InterPro" id="IPR040079">
    <property type="entry name" value="Glutathione_S-Trfase"/>
</dbReference>
<feature type="domain" description="GST C-terminal" evidence="2">
    <location>
        <begin position="88"/>
        <end position="215"/>
    </location>
</feature>
<name>A0A2N7U7U2_9GAMM</name>
<sequence>MEPVLFYGVPQGCSFGSIVALEWQGQPYRLCRIEMMEQPWAPLYAKVNPLFKTPALLLEDGEPLTESLAILQHLAARDLSRRLGFEQGSRAHDRLNQMLAYLTTDFFAAFGPLWTLYDTQGMSGVEQELLRRLGREQVAEGCAYLNGLLVAREWLLGDARSMADAYFVGIARWAEYHRLFDLKQEYPNLARHLAKLRDDPAVRFAEAIERGEQPAGQGHFRGHVSLRELEPRLAA</sequence>
<organism evidence="3 4">
    <name type="scientific">Billgrantia endophytica</name>
    <dbReference type="NCBI Taxonomy" id="2033802"/>
    <lineage>
        <taxon>Bacteria</taxon>
        <taxon>Pseudomonadati</taxon>
        <taxon>Pseudomonadota</taxon>
        <taxon>Gammaproteobacteria</taxon>
        <taxon>Oceanospirillales</taxon>
        <taxon>Halomonadaceae</taxon>
        <taxon>Billgrantia</taxon>
    </lineage>
</organism>
<dbReference type="Pfam" id="PF13409">
    <property type="entry name" value="GST_N_2"/>
    <property type="match status" value="1"/>
</dbReference>
<keyword evidence="4" id="KW-1185">Reference proteome</keyword>
<dbReference type="CDD" id="cd03057">
    <property type="entry name" value="GST_N_Beta"/>
    <property type="match status" value="1"/>
</dbReference>
<protein>
    <submittedName>
        <fullName evidence="3">Glutathione S-transferase</fullName>
    </submittedName>
</protein>
<dbReference type="EMBL" id="PNRF01000012">
    <property type="protein sequence ID" value="PMR76512.1"/>
    <property type="molecule type" value="Genomic_DNA"/>
</dbReference>
<dbReference type="GO" id="GO:0016740">
    <property type="term" value="F:transferase activity"/>
    <property type="evidence" value="ECO:0007669"/>
    <property type="project" value="UniProtKB-KW"/>
</dbReference>
<dbReference type="Pfam" id="PF13410">
    <property type="entry name" value="GST_C_2"/>
    <property type="match status" value="1"/>
</dbReference>
<dbReference type="SUPFAM" id="SSF52833">
    <property type="entry name" value="Thioredoxin-like"/>
    <property type="match status" value="1"/>
</dbReference>
<proteinExistence type="predicted"/>
<reference evidence="3 4" key="1">
    <citation type="submission" date="2018-01" db="EMBL/GenBank/DDBJ databases">
        <title>Halomonas endophytica sp. nov., isolated from storage liquid in the stems of Populus euphratica.</title>
        <authorList>
            <person name="Chen C."/>
        </authorList>
    </citation>
    <scope>NUCLEOTIDE SEQUENCE [LARGE SCALE GENOMIC DNA]</scope>
    <source>
        <strain evidence="3 4">MC28</strain>
    </source>
</reference>
<dbReference type="AlphaFoldDB" id="A0A2N7U7U2"/>
<keyword evidence="3" id="KW-0808">Transferase</keyword>
<dbReference type="SFLD" id="SFLDS00019">
    <property type="entry name" value="Glutathione_Transferase_(cytos"/>
    <property type="match status" value="1"/>
</dbReference>
<evidence type="ECO:0000259" key="1">
    <source>
        <dbReference type="PROSITE" id="PS50404"/>
    </source>
</evidence>